<keyword evidence="5" id="KW-1185">Reference proteome</keyword>
<feature type="binding site" evidence="3">
    <location>
        <position position="69"/>
    </location>
    <ligand>
        <name>substrate</name>
    </ligand>
</feature>
<dbReference type="CDD" id="cd07067">
    <property type="entry name" value="HP_PGM_like"/>
    <property type="match status" value="1"/>
</dbReference>
<evidence type="ECO:0000313" key="5">
    <source>
        <dbReference type="Proteomes" id="UP000822688"/>
    </source>
</evidence>
<dbReference type="EMBL" id="CM026423">
    <property type="protein sequence ID" value="KAG0582948.1"/>
    <property type="molecule type" value="Genomic_DNA"/>
</dbReference>
<dbReference type="GO" id="GO:0016791">
    <property type="term" value="F:phosphatase activity"/>
    <property type="evidence" value="ECO:0007669"/>
    <property type="project" value="TreeGrafter"/>
</dbReference>
<dbReference type="InterPro" id="IPR050275">
    <property type="entry name" value="PGM_Phosphatase"/>
</dbReference>
<dbReference type="PANTHER" id="PTHR48100:SF44">
    <property type="entry name" value="PHOSPHATASE C1620.13-RELATED"/>
    <property type="match status" value="1"/>
</dbReference>
<dbReference type="SMART" id="SM00855">
    <property type="entry name" value="PGAM"/>
    <property type="match status" value="1"/>
</dbReference>
<feature type="active site" description="Proton donor/acceptor" evidence="2">
    <location>
        <position position="95"/>
    </location>
</feature>
<evidence type="ECO:0000256" key="2">
    <source>
        <dbReference type="PIRSR" id="PIRSR613078-1"/>
    </source>
</evidence>
<dbReference type="GO" id="GO:0005829">
    <property type="term" value="C:cytosol"/>
    <property type="evidence" value="ECO:0007669"/>
    <property type="project" value="TreeGrafter"/>
</dbReference>
<dbReference type="InterPro" id="IPR029033">
    <property type="entry name" value="His_PPase_superfam"/>
</dbReference>
<dbReference type="PANTHER" id="PTHR48100">
    <property type="entry name" value="BROAD-SPECIFICITY PHOSPHATASE YOR283W-RELATED"/>
    <property type="match status" value="1"/>
</dbReference>
<evidence type="ECO:0000313" key="4">
    <source>
        <dbReference type="EMBL" id="KAG0582948.1"/>
    </source>
</evidence>
<dbReference type="Pfam" id="PF00300">
    <property type="entry name" value="His_Phos_1"/>
    <property type="match status" value="1"/>
</dbReference>
<dbReference type="AlphaFoldDB" id="A0A8T0IK80"/>
<reference evidence="4" key="1">
    <citation type="submission" date="2020-06" db="EMBL/GenBank/DDBJ databases">
        <title>WGS assembly of Ceratodon purpureus strain R40.</title>
        <authorList>
            <person name="Carey S.B."/>
            <person name="Jenkins J."/>
            <person name="Shu S."/>
            <person name="Lovell J.T."/>
            <person name="Sreedasyam A."/>
            <person name="Maumus F."/>
            <person name="Tiley G.P."/>
            <person name="Fernandez-Pozo N."/>
            <person name="Barry K."/>
            <person name="Chen C."/>
            <person name="Wang M."/>
            <person name="Lipzen A."/>
            <person name="Daum C."/>
            <person name="Saski C.A."/>
            <person name="Payton A.C."/>
            <person name="Mcbreen J.C."/>
            <person name="Conrad R.E."/>
            <person name="Kollar L.M."/>
            <person name="Olsson S."/>
            <person name="Huttunen S."/>
            <person name="Landis J.B."/>
            <person name="Wickett N.J."/>
            <person name="Johnson M.G."/>
            <person name="Rensing S.A."/>
            <person name="Grimwood J."/>
            <person name="Schmutz J."/>
            <person name="Mcdaniel S.F."/>
        </authorList>
    </citation>
    <scope>NUCLEOTIDE SEQUENCE</scope>
    <source>
        <strain evidence="4">R40</strain>
    </source>
</reference>
<organism evidence="4 5">
    <name type="scientific">Ceratodon purpureus</name>
    <name type="common">Fire moss</name>
    <name type="synonym">Dicranum purpureum</name>
    <dbReference type="NCBI Taxonomy" id="3225"/>
    <lineage>
        <taxon>Eukaryota</taxon>
        <taxon>Viridiplantae</taxon>
        <taxon>Streptophyta</taxon>
        <taxon>Embryophyta</taxon>
        <taxon>Bryophyta</taxon>
        <taxon>Bryophytina</taxon>
        <taxon>Bryopsida</taxon>
        <taxon>Dicranidae</taxon>
        <taxon>Pseudoditrichales</taxon>
        <taxon>Ditrichaceae</taxon>
        <taxon>Ceratodon</taxon>
    </lineage>
</organism>
<dbReference type="InterPro" id="IPR013078">
    <property type="entry name" value="His_Pase_superF_clade-1"/>
</dbReference>
<proteinExistence type="inferred from homology"/>
<evidence type="ECO:0000256" key="1">
    <source>
        <dbReference type="ARBA" id="ARBA00038362"/>
    </source>
</evidence>
<feature type="active site" description="Tele-phosphohistidine intermediate" evidence="2">
    <location>
        <position position="18"/>
    </location>
</feature>
<evidence type="ECO:0000256" key="3">
    <source>
        <dbReference type="PIRSR" id="PIRSR613078-2"/>
    </source>
</evidence>
<dbReference type="InterPro" id="IPR001345">
    <property type="entry name" value="PG/BPGM_mutase_AS"/>
</dbReference>
<comment type="similarity">
    <text evidence="1">Belongs to the phosphoglycerate mutase family.</text>
</comment>
<comment type="caution">
    <text evidence="4">The sequence shown here is derived from an EMBL/GenBank/DDBJ whole genome shotgun (WGS) entry which is preliminary data.</text>
</comment>
<dbReference type="SUPFAM" id="SSF53254">
    <property type="entry name" value="Phosphoglycerate mutase-like"/>
    <property type="match status" value="1"/>
</dbReference>
<gene>
    <name evidence="4" type="ORF">KC19_3G097100</name>
</gene>
<dbReference type="PROSITE" id="PS00175">
    <property type="entry name" value="PG_MUTASE"/>
    <property type="match status" value="1"/>
</dbReference>
<accession>A0A8T0IK80</accession>
<evidence type="ECO:0008006" key="6">
    <source>
        <dbReference type="Google" id="ProtNLM"/>
    </source>
</evidence>
<protein>
    <recommendedName>
        <fullName evidence="6">Phosphoglycerate mutase</fullName>
    </recommendedName>
</protein>
<name>A0A8T0IK80_CERPU</name>
<dbReference type="Proteomes" id="UP000822688">
    <property type="component" value="Chromosome 3"/>
</dbReference>
<feature type="binding site" evidence="3">
    <location>
        <begin position="17"/>
        <end position="24"/>
    </location>
    <ligand>
        <name>substrate</name>
    </ligand>
</feature>
<dbReference type="Gene3D" id="3.40.50.1240">
    <property type="entry name" value="Phosphoglycerate mutase-like"/>
    <property type="match status" value="1"/>
</dbReference>
<sequence length="231" mass="25457">MGEMAVPSNVAELLVVRHGETDWNALGRLEGHAESDLNEAGKKQAQAVAEKLASLGLEFAAIYSSDLQRALDTAQAIAEKCQFRSKITVRENLRERCLGDLEGFTRTEARTAAPEALKVFMKNDDSLPIPGGGESMEQLCLRVQDAFEQIASENLGKRVVVVTHGGVLRTSHIIARGLPCIGKVVNASINTFRISDEKEWEICSWGDVGHLHAFERSLAGDWVPQYWVWGR</sequence>